<dbReference type="InterPro" id="IPR041916">
    <property type="entry name" value="Anti_sigma_zinc_sf"/>
</dbReference>
<evidence type="ECO:0000313" key="2">
    <source>
        <dbReference type="EMBL" id="CCW35705.1"/>
    </source>
</evidence>
<keyword evidence="1" id="KW-0812">Transmembrane</keyword>
<dbReference type="PATRIC" id="fig|1303518.3.peg.1952"/>
<protein>
    <recommendedName>
        <fullName evidence="4">Zinc-finger</fullName>
    </recommendedName>
</protein>
<dbReference type="InParanoid" id="S0EVA8"/>
<dbReference type="KEGG" id="ccz:CCALI_01896"/>
<evidence type="ECO:0000256" key="1">
    <source>
        <dbReference type="SAM" id="Phobius"/>
    </source>
</evidence>
<keyword evidence="1" id="KW-1133">Transmembrane helix</keyword>
<name>S0EVA8_CHTCT</name>
<dbReference type="Proteomes" id="UP000014227">
    <property type="component" value="Chromosome I"/>
</dbReference>
<keyword evidence="3" id="KW-1185">Reference proteome</keyword>
<keyword evidence="1" id="KW-0472">Membrane</keyword>
<accession>S0EVA8</accession>
<proteinExistence type="predicted"/>
<dbReference type="Gene3D" id="1.10.10.1320">
    <property type="entry name" value="Anti-sigma factor, zinc-finger domain"/>
    <property type="match status" value="1"/>
</dbReference>
<gene>
    <name evidence="2" type="ORF">CCALI_01896</name>
</gene>
<dbReference type="EMBL" id="HF951689">
    <property type="protein sequence ID" value="CCW35705.1"/>
    <property type="molecule type" value="Genomic_DNA"/>
</dbReference>
<evidence type="ECO:0000313" key="3">
    <source>
        <dbReference type="Proteomes" id="UP000014227"/>
    </source>
</evidence>
<organism evidence="2 3">
    <name type="scientific">Chthonomonas calidirosea (strain DSM 23976 / ICMP 18418 / T49)</name>
    <dbReference type="NCBI Taxonomy" id="1303518"/>
    <lineage>
        <taxon>Bacteria</taxon>
        <taxon>Bacillati</taxon>
        <taxon>Armatimonadota</taxon>
        <taxon>Chthonomonadia</taxon>
        <taxon>Chthonomonadales</taxon>
        <taxon>Chthonomonadaceae</taxon>
        <taxon>Chthonomonas</taxon>
    </lineage>
</organism>
<dbReference type="HOGENOM" id="CLU_1118618_0_0_0"/>
<evidence type="ECO:0008006" key="4">
    <source>
        <dbReference type="Google" id="ProtNLM"/>
    </source>
</evidence>
<dbReference type="STRING" id="454171.CP488_02198"/>
<dbReference type="RefSeq" id="WP_016483230.1">
    <property type="nucleotide sequence ID" value="NC_021487.1"/>
</dbReference>
<reference evidence="3" key="1">
    <citation type="submission" date="2013-03" db="EMBL/GenBank/DDBJ databases">
        <title>Genome sequence of Chthonomonas calidirosea, the first sequenced genome from the Armatimonadetes phylum (formally candidate division OP10).</title>
        <authorList>
            <person name="Lee K.C.Y."/>
            <person name="Morgan X.C."/>
            <person name="Dunfield P.F."/>
            <person name="Tamas I."/>
            <person name="Houghton K.M."/>
            <person name="Vyssotski M."/>
            <person name="Ryan J.L.J."/>
            <person name="Lagutin K."/>
            <person name="McDonald I.R."/>
            <person name="Stott M.B."/>
        </authorList>
    </citation>
    <scope>NUCLEOTIDE SEQUENCE [LARGE SCALE GENOMIC DNA]</scope>
    <source>
        <strain evidence="3">DSM 23976 / ICMP 18418 / T49</strain>
    </source>
</reference>
<feature type="transmembrane region" description="Helical" evidence="1">
    <location>
        <begin position="186"/>
        <end position="211"/>
    </location>
</feature>
<dbReference type="AlphaFoldDB" id="S0EVA8"/>
<feature type="transmembrane region" description="Helical" evidence="1">
    <location>
        <begin position="217"/>
        <end position="238"/>
    </location>
</feature>
<feature type="transmembrane region" description="Helical" evidence="1">
    <location>
        <begin position="140"/>
        <end position="165"/>
    </location>
</feature>
<dbReference type="OrthoDB" id="9808253at2"/>
<sequence>MMEHQFHEQQEQHGQKPLYLTHSAEAASEELCLEVRRYLPELLENDGSLRPDQAVALNVHLAVCTKCAQEFALMQQVVMCLEELPMLDPPSDFSDQVLRRLQFLAPPVISPERMRDEFSEESASQLQSHLQTPKETLGRYGLLAATLFMGVFLFLIASAWGRLVLGANLEIGVQILREFAASMRSVPLLGWLVANVLQSLAASLDTLLHIWQEGGSAELAGVLFDIALLAVLAAFMRYRRRPLWRGGM</sequence>